<keyword evidence="3" id="KW-1185">Reference proteome</keyword>
<gene>
    <name evidence="2" type="ORF">GDO78_010310</name>
</gene>
<dbReference type="AlphaFoldDB" id="A0A8J6F5K5"/>
<reference evidence="2" key="1">
    <citation type="thesis" date="2020" institute="ProQuest LLC" country="789 East Eisenhower Parkway, Ann Arbor, MI, USA">
        <title>Comparative Genomics and Chromosome Evolution.</title>
        <authorList>
            <person name="Mudd A.B."/>
        </authorList>
    </citation>
    <scope>NUCLEOTIDE SEQUENCE</scope>
    <source>
        <strain evidence="2">HN-11 Male</strain>
        <tissue evidence="2">Kidney and liver</tissue>
    </source>
</reference>
<sequence>MRPATDRQTTAPQPSITAQTPQAQHIRSSLLSLYEDHTSD</sequence>
<dbReference type="Proteomes" id="UP000770717">
    <property type="component" value="Unassembled WGS sequence"/>
</dbReference>
<name>A0A8J6F5K5_ELECQ</name>
<protein>
    <submittedName>
        <fullName evidence="2">Uncharacterized protein</fullName>
    </submittedName>
</protein>
<proteinExistence type="predicted"/>
<evidence type="ECO:0000313" key="2">
    <source>
        <dbReference type="EMBL" id="KAG9480985.1"/>
    </source>
</evidence>
<organism evidence="2 3">
    <name type="scientific">Eleutherodactylus coqui</name>
    <name type="common">Puerto Rican coqui</name>
    <dbReference type="NCBI Taxonomy" id="57060"/>
    <lineage>
        <taxon>Eukaryota</taxon>
        <taxon>Metazoa</taxon>
        <taxon>Chordata</taxon>
        <taxon>Craniata</taxon>
        <taxon>Vertebrata</taxon>
        <taxon>Euteleostomi</taxon>
        <taxon>Amphibia</taxon>
        <taxon>Batrachia</taxon>
        <taxon>Anura</taxon>
        <taxon>Neobatrachia</taxon>
        <taxon>Hyloidea</taxon>
        <taxon>Eleutherodactylidae</taxon>
        <taxon>Eleutherodactylinae</taxon>
        <taxon>Eleutherodactylus</taxon>
        <taxon>Eleutherodactylus</taxon>
    </lineage>
</organism>
<feature type="region of interest" description="Disordered" evidence="1">
    <location>
        <begin position="1"/>
        <end position="26"/>
    </location>
</feature>
<accession>A0A8J6F5K5</accession>
<dbReference type="EMBL" id="WNTK01000006">
    <property type="protein sequence ID" value="KAG9480985.1"/>
    <property type="molecule type" value="Genomic_DNA"/>
</dbReference>
<evidence type="ECO:0000256" key="1">
    <source>
        <dbReference type="SAM" id="MobiDB-lite"/>
    </source>
</evidence>
<comment type="caution">
    <text evidence="2">The sequence shown here is derived from an EMBL/GenBank/DDBJ whole genome shotgun (WGS) entry which is preliminary data.</text>
</comment>
<evidence type="ECO:0000313" key="3">
    <source>
        <dbReference type="Proteomes" id="UP000770717"/>
    </source>
</evidence>